<protein>
    <submittedName>
        <fullName evidence="1">Uncharacterized protein</fullName>
    </submittedName>
</protein>
<gene>
    <name evidence="1" type="ORF">B5807_01721</name>
</gene>
<dbReference type="STRING" id="105696.A0A1Y2ME88"/>
<evidence type="ECO:0000313" key="1">
    <source>
        <dbReference type="EMBL" id="OSS54292.1"/>
    </source>
</evidence>
<sequence length="93" mass="10480">MFKARDAYGSALRMIKSALGVTETTVKDSTLMSVIMLGIKKQFESDTARRIFYQFYGIILTVSLKSGSPIPDDIRELYDYVNPTSDYAVQGRQ</sequence>
<dbReference type="AlphaFoldDB" id="A0A1Y2ME88"/>
<accession>A0A1Y2ME88</accession>
<dbReference type="Proteomes" id="UP000193240">
    <property type="component" value="Unassembled WGS sequence"/>
</dbReference>
<organism evidence="1 2">
    <name type="scientific">Epicoccum nigrum</name>
    <name type="common">Soil fungus</name>
    <name type="synonym">Epicoccum purpurascens</name>
    <dbReference type="NCBI Taxonomy" id="105696"/>
    <lineage>
        <taxon>Eukaryota</taxon>
        <taxon>Fungi</taxon>
        <taxon>Dikarya</taxon>
        <taxon>Ascomycota</taxon>
        <taxon>Pezizomycotina</taxon>
        <taxon>Dothideomycetes</taxon>
        <taxon>Pleosporomycetidae</taxon>
        <taxon>Pleosporales</taxon>
        <taxon>Pleosporineae</taxon>
        <taxon>Didymellaceae</taxon>
        <taxon>Epicoccum</taxon>
    </lineage>
</organism>
<dbReference type="EMBL" id="KZ107838">
    <property type="protein sequence ID" value="OSS54292.1"/>
    <property type="molecule type" value="Genomic_DNA"/>
</dbReference>
<evidence type="ECO:0000313" key="2">
    <source>
        <dbReference type="Proteomes" id="UP000193240"/>
    </source>
</evidence>
<keyword evidence="2" id="KW-1185">Reference proteome</keyword>
<reference evidence="1 2" key="1">
    <citation type="journal article" date="2017" name="Genome Announc.">
        <title>Genome sequence of the saprophytic ascomycete Epicoccum nigrum ICMP 19927 strain isolated from New Zealand.</title>
        <authorList>
            <person name="Fokin M."/>
            <person name="Fleetwood D."/>
            <person name="Weir B.S."/>
            <person name="Villas-Boas S.G."/>
        </authorList>
    </citation>
    <scope>NUCLEOTIDE SEQUENCE [LARGE SCALE GENOMIC DNA]</scope>
    <source>
        <strain evidence="1 2">ICMP 19927</strain>
    </source>
</reference>
<dbReference type="InParanoid" id="A0A1Y2ME88"/>
<name>A0A1Y2ME88_EPING</name>
<proteinExistence type="predicted"/>